<proteinExistence type="predicted"/>
<sequence length="375" mass="41883">MTILALLVGLSKTWGIRLTGYEAFRKLHYSLAMVYIGACWGHWDKLKCFMLPSLIFWLIDRGCHLMRTGLLHYHILNSGHVGLRTCTADITLFPDPEYGDVYRLDLANNQDPWAIGQHYYLCFPESIETGLVKHSYIIRTKHGETKNFAQLCACKLSPAVCLDIKTTPVILTGPYGSHTMDNIEPHSNVLCVAGGTGITYVLPILLQHAQSLRPVRAKYSLIWSIKETRDLKWVEAELIALQQAPEDMNLDINIFVTQGIATKIKSRGKELHPADTQVKEVTSIGSSGATDGRSRSLYLHQSDGINGYRRRDVANLIGDFLESTIDGPTILFSSGLGVIISDVRGVVAGFNSPSRVWCGQQRYDLKFVGEDRMEI</sequence>
<dbReference type="SUPFAM" id="SSF52343">
    <property type="entry name" value="Ferredoxin reductase-like, C-terminal NADP-linked domain"/>
    <property type="match status" value="1"/>
</dbReference>
<dbReference type="GO" id="GO:0000293">
    <property type="term" value="F:ferric-chelate reductase activity"/>
    <property type="evidence" value="ECO:0007669"/>
    <property type="project" value="TreeGrafter"/>
</dbReference>
<dbReference type="Gene3D" id="3.40.50.80">
    <property type="entry name" value="Nucleotide-binding domain of ferredoxin-NADP reductase (FNR) module"/>
    <property type="match status" value="1"/>
</dbReference>
<evidence type="ECO:0000256" key="2">
    <source>
        <dbReference type="ARBA" id="ARBA00023002"/>
    </source>
</evidence>
<gene>
    <name evidence="4" type="ORF">CFAM422_013014</name>
</gene>
<dbReference type="CDD" id="cd06186">
    <property type="entry name" value="NOX_Duox_like_FAD_NADP"/>
    <property type="match status" value="1"/>
</dbReference>
<dbReference type="PANTHER" id="PTHR32361:SF3">
    <property type="entry name" value="REDUCTASE, PUTATIVE (AFU_ORTHOLOGUE AFUA_6G13750)-RELATED"/>
    <property type="match status" value="1"/>
</dbReference>
<comment type="caution">
    <text evidence="4">The sequence shown here is derived from an EMBL/GenBank/DDBJ whole genome shotgun (WGS) entry which is preliminary data.</text>
</comment>
<reference evidence="4 5" key="1">
    <citation type="submission" date="2018-06" db="EMBL/GenBank/DDBJ databases">
        <title>Genome analysis of cellulolytic fungus Trichoderma lentiforme CFAM-422.</title>
        <authorList>
            <person name="Steindorff A.S."/>
            <person name="Formighieri E.F."/>
            <person name="Midorikawa G.E.O."/>
            <person name="Tamietti M.S."/>
            <person name="Ramos E.Z."/>
            <person name="Silva A.S."/>
            <person name="Bon E.P.S."/>
            <person name="Mendes T.D."/>
            <person name="Damaso M.C.T."/>
            <person name="Favaro L.C.L."/>
        </authorList>
    </citation>
    <scope>NUCLEOTIDE SEQUENCE [LARGE SCALE GENOMIC DNA]</scope>
    <source>
        <strain evidence="4 5">CFAM-422</strain>
    </source>
</reference>
<dbReference type="PANTHER" id="PTHR32361">
    <property type="entry name" value="FERRIC/CUPRIC REDUCTASE TRANSMEMBRANE COMPONENT"/>
    <property type="match status" value="1"/>
</dbReference>
<protein>
    <recommendedName>
        <fullName evidence="3">Ferric reductase NAD binding domain-containing protein</fullName>
    </recommendedName>
</protein>
<dbReference type="InterPro" id="IPR013121">
    <property type="entry name" value="Fe_red_NAD-bd_6"/>
</dbReference>
<evidence type="ECO:0000313" key="4">
    <source>
        <dbReference type="EMBL" id="KAF3055487.1"/>
    </source>
</evidence>
<dbReference type="GO" id="GO:0006826">
    <property type="term" value="P:iron ion transport"/>
    <property type="evidence" value="ECO:0007669"/>
    <property type="project" value="TreeGrafter"/>
</dbReference>
<keyword evidence="5" id="KW-1185">Reference proteome</keyword>
<evidence type="ECO:0000313" key="5">
    <source>
        <dbReference type="Proteomes" id="UP000801864"/>
    </source>
</evidence>
<accession>A0A9P4X3C2</accession>
<evidence type="ECO:0000259" key="3">
    <source>
        <dbReference type="Pfam" id="PF08030"/>
    </source>
</evidence>
<dbReference type="InterPro" id="IPR051410">
    <property type="entry name" value="Ferric/Cupric_Reductase"/>
</dbReference>
<dbReference type="Pfam" id="PF08030">
    <property type="entry name" value="NAD_binding_6"/>
    <property type="match status" value="1"/>
</dbReference>
<dbReference type="InterPro" id="IPR039261">
    <property type="entry name" value="FNR_nucleotide-bd"/>
</dbReference>
<keyword evidence="1" id="KW-0813">Transport</keyword>
<dbReference type="Proteomes" id="UP000801864">
    <property type="component" value="Unassembled WGS sequence"/>
</dbReference>
<feature type="domain" description="Ferric reductase NAD binding" evidence="3">
    <location>
        <begin position="186"/>
        <end position="267"/>
    </location>
</feature>
<dbReference type="GO" id="GO:0015677">
    <property type="term" value="P:copper ion import"/>
    <property type="evidence" value="ECO:0007669"/>
    <property type="project" value="TreeGrafter"/>
</dbReference>
<keyword evidence="2" id="KW-0560">Oxidoreductase</keyword>
<dbReference type="GO" id="GO:0006879">
    <property type="term" value="P:intracellular iron ion homeostasis"/>
    <property type="evidence" value="ECO:0007669"/>
    <property type="project" value="TreeGrafter"/>
</dbReference>
<dbReference type="EMBL" id="QLNT01000035">
    <property type="protein sequence ID" value="KAF3055487.1"/>
    <property type="molecule type" value="Genomic_DNA"/>
</dbReference>
<dbReference type="GO" id="GO:0005886">
    <property type="term" value="C:plasma membrane"/>
    <property type="evidence" value="ECO:0007669"/>
    <property type="project" value="TreeGrafter"/>
</dbReference>
<name>A0A9P4X3C2_9HYPO</name>
<evidence type="ECO:0000256" key="1">
    <source>
        <dbReference type="ARBA" id="ARBA00022448"/>
    </source>
</evidence>
<organism evidence="4 5">
    <name type="scientific">Trichoderma lentiforme</name>
    <dbReference type="NCBI Taxonomy" id="1567552"/>
    <lineage>
        <taxon>Eukaryota</taxon>
        <taxon>Fungi</taxon>
        <taxon>Dikarya</taxon>
        <taxon>Ascomycota</taxon>
        <taxon>Pezizomycotina</taxon>
        <taxon>Sordariomycetes</taxon>
        <taxon>Hypocreomycetidae</taxon>
        <taxon>Hypocreales</taxon>
        <taxon>Hypocreaceae</taxon>
        <taxon>Trichoderma</taxon>
    </lineage>
</organism>
<dbReference type="AlphaFoldDB" id="A0A9P4X3C2"/>